<keyword evidence="2" id="KW-1185">Reference proteome</keyword>
<protein>
    <submittedName>
        <fullName evidence="1">Uncharacterized protein</fullName>
    </submittedName>
</protein>
<dbReference type="Pfam" id="PF19771">
    <property type="entry name" value="DUF6257"/>
    <property type="match status" value="1"/>
</dbReference>
<reference evidence="1" key="2">
    <citation type="submission" date="2020-09" db="EMBL/GenBank/DDBJ databases">
        <authorList>
            <person name="Sun Q."/>
            <person name="Ohkuma M."/>
        </authorList>
    </citation>
    <scope>NUCLEOTIDE SEQUENCE</scope>
    <source>
        <strain evidence="1">JCM 3035</strain>
    </source>
</reference>
<name>A0A917QRI2_9ACTN</name>
<gene>
    <name evidence="1" type="ORF">GCM10010094_28270</name>
</gene>
<organism evidence="1 2">
    <name type="scientific">Streptomyces flaveus</name>
    <dbReference type="NCBI Taxonomy" id="66370"/>
    <lineage>
        <taxon>Bacteria</taxon>
        <taxon>Bacillati</taxon>
        <taxon>Actinomycetota</taxon>
        <taxon>Actinomycetes</taxon>
        <taxon>Kitasatosporales</taxon>
        <taxon>Streptomycetaceae</taxon>
        <taxon>Streptomyces</taxon>
        <taxon>Streptomyces aurantiacus group</taxon>
    </lineage>
</organism>
<comment type="caution">
    <text evidence="1">The sequence shown here is derived from an EMBL/GenBank/DDBJ whole genome shotgun (WGS) entry which is preliminary data.</text>
</comment>
<evidence type="ECO:0000313" key="1">
    <source>
        <dbReference type="EMBL" id="GGK65558.1"/>
    </source>
</evidence>
<reference evidence="1" key="1">
    <citation type="journal article" date="2014" name="Int. J. Syst. Evol. Microbiol.">
        <title>Complete genome sequence of Corynebacterium casei LMG S-19264T (=DSM 44701T), isolated from a smear-ripened cheese.</title>
        <authorList>
            <consortium name="US DOE Joint Genome Institute (JGI-PGF)"/>
            <person name="Walter F."/>
            <person name="Albersmeier A."/>
            <person name="Kalinowski J."/>
            <person name="Ruckert C."/>
        </authorList>
    </citation>
    <scope>NUCLEOTIDE SEQUENCE</scope>
    <source>
        <strain evidence="1">JCM 3035</strain>
    </source>
</reference>
<dbReference type="InterPro" id="IPR046224">
    <property type="entry name" value="DUF6257"/>
</dbReference>
<accession>A0A917QRI2</accession>
<dbReference type="AlphaFoldDB" id="A0A917QRI2"/>
<dbReference type="RefSeq" id="WP_189322180.1">
    <property type="nucleotide sequence ID" value="NZ_BMPQ01000005.1"/>
</dbReference>
<sequence>MPKSDDLKFSDFTTGEKVRIGVLIARMGKRGLADDGTGRVDLSDLQRRVTRIENQALRRKHGK</sequence>
<proteinExistence type="predicted"/>
<evidence type="ECO:0000313" key="2">
    <source>
        <dbReference type="Proteomes" id="UP000637788"/>
    </source>
</evidence>
<dbReference type="Proteomes" id="UP000637788">
    <property type="component" value="Unassembled WGS sequence"/>
</dbReference>
<dbReference type="EMBL" id="BMPQ01000005">
    <property type="protein sequence ID" value="GGK65558.1"/>
    <property type="molecule type" value="Genomic_DNA"/>
</dbReference>